<dbReference type="Pfam" id="PF01391">
    <property type="entry name" value="Collagen"/>
    <property type="match status" value="1"/>
</dbReference>
<dbReference type="PANTHER" id="PTHR24637">
    <property type="entry name" value="COLLAGEN"/>
    <property type="match status" value="1"/>
</dbReference>
<evidence type="ECO:0000256" key="1">
    <source>
        <dbReference type="SAM" id="MobiDB-lite"/>
    </source>
</evidence>
<dbReference type="Pfam" id="PF00093">
    <property type="entry name" value="VWC"/>
    <property type="match status" value="1"/>
</dbReference>
<dbReference type="Proteomes" id="UP000265200">
    <property type="component" value="Chromosome 2"/>
</dbReference>
<dbReference type="SMART" id="SM00214">
    <property type="entry name" value="VWC"/>
    <property type="match status" value="1"/>
</dbReference>
<sequence length="189" mass="19797">MIHLHYVKIEPLLCINIVKLSSADESGEESCTVDGEVFSHNDIWKPSPCRVCICDHGVAICDEIQCEGVMGCEKVVTPEGECCPVCENFASFPPETLNRKRGPSGVRGENGAPGRKGESGTPGLPGSPGEKGPDGPPGPPGVTGQRGVVGQPGLRGEKGLVGLPGPAVCILSNIFLQKTSQSHFIIEVK</sequence>
<reference evidence="3 4" key="2">
    <citation type="submission" date="2017-04" db="EMBL/GenBank/DDBJ databases">
        <title>CpG methylation of centromeres and impact of large insertions on vertebrate speciation.</title>
        <authorList>
            <person name="Ichikawa K."/>
            <person name="Yoshimura J."/>
            <person name="Morishita S."/>
        </authorList>
    </citation>
    <scope>NUCLEOTIDE SEQUENCE</scope>
    <source>
        <strain evidence="3 4">HSOK</strain>
    </source>
</reference>
<reference evidence="3" key="4">
    <citation type="submission" date="2025-09" db="UniProtKB">
        <authorList>
            <consortium name="Ensembl"/>
        </authorList>
    </citation>
    <scope>IDENTIFICATION</scope>
    <source>
        <strain evidence="3">HSOK</strain>
    </source>
</reference>
<dbReference type="PROSITE" id="PS01208">
    <property type="entry name" value="VWFC_1"/>
    <property type="match status" value="1"/>
</dbReference>
<dbReference type="PROSITE" id="PS50184">
    <property type="entry name" value="VWFC_2"/>
    <property type="match status" value="1"/>
</dbReference>
<proteinExistence type="predicted"/>
<name>A0A3P9JET0_ORYLA</name>
<accession>A0A3P9JET0</accession>
<dbReference type="AlphaFoldDB" id="A0A3P9JET0"/>
<organism evidence="3 4">
    <name type="scientific">Oryzias latipes</name>
    <name type="common">Japanese rice fish</name>
    <name type="synonym">Japanese killifish</name>
    <dbReference type="NCBI Taxonomy" id="8090"/>
    <lineage>
        <taxon>Eukaryota</taxon>
        <taxon>Metazoa</taxon>
        <taxon>Chordata</taxon>
        <taxon>Craniata</taxon>
        <taxon>Vertebrata</taxon>
        <taxon>Euteleostomi</taxon>
        <taxon>Actinopterygii</taxon>
        <taxon>Neopterygii</taxon>
        <taxon>Teleostei</taxon>
        <taxon>Neoteleostei</taxon>
        <taxon>Acanthomorphata</taxon>
        <taxon>Ovalentaria</taxon>
        <taxon>Atherinomorphae</taxon>
        <taxon>Beloniformes</taxon>
        <taxon>Adrianichthyidae</taxon>
        <taxon>Oryziinae</taxon>
        <taxon>Oryzias</taxon>
    </lineage>
</organism>
<dbReference type="Ensembl" id="ENSORLT00015021194.1">
    <property type="protein sequence ID" value="ENSORLP00015030764.1"/>
    <property type="gene ID" value="ENSORLG00015014660.1"/>
</dbReference>
<feature type="region of interest" description="Disordered" evidence="1">
    <location>
        <begin position="97"/>
        <end position="157"/>
    </location>
</feature>
<dbReference type="InterPro" id="IPR008160">
    <property type="entry name" value="Collagen"/>
</dbReference>
<feature type="domain" description="VWFC" evidence="2">
    <location>
        <begin position="29"/>
        <end position="87"/>
    </location>
</feature>
<feature type="compositionally biased region" description="Low complexity" evidence="1">
    <location>
        <begin position="142"/>
        <end position="152"/>
    </location>
</feature>
<evidence type="ECO:0000313" key="3">
    <source>
        <dbReference type="Ensembl" id="ENSORLP00015030764.1"/>
    </source>
</evidence>
<protein>
    <recommendedName>
        <fullName evidence="2">VWFC domain-containing protein</fullName>
    </recommendedName>
</protein>
<evidence type="ECO:0000313" key="4">
    <source>
        <dbReference type="Proteomes" id="UP000265200"/>
    </source>
</evidence>
<reference key="1">
    <citation type="journal article" date="2007" name="Nature">
        <title>The medaka draft genome and insights into vertebrate genome evolution.</title>
        <authorList>
            <person name="Kasahara M."/>
            <person name="Naruse K."/>
            <person name="Sasaki S."/>
            <person name="Nakatani Y."/>
            <person name="Qu W."/>
            <person name="Ahsan B."/>
            <person name="Yamada T."/>
            <person name="Nagayasu Y."/>
            <person name="Doi K."/>
            <person name="Kasai Y."/>
            <person name="Jindo T."/>
            <person name="Kobayashi D."/>
            <person name="Shimada A."/>
            <person name="Toyoda A."/>
            <person name="Kuroki Y."/>
            <person name="Fujiyama A."/>
            <person name="Sasaki T."/>
            <person name="Shimizu A."/>
            <person name="Asakawa S."/>
            <person name="Shimizu N."/>
            <person name="Hashimoto S."/>
            <person name="Yang J."/>
            <person name="Lee Y."/>
            <person name="Matsushima K."/>
            <person name="Sugano S."/>
            <person name="Sakaizumi M."/>
            <person name="Narita T."/>
            <person name="Ohishi K."/>
            <person name="Haga S."/>
            <person name="Ohta F."/>
            <person name="Nomoto H."/>
            <person name="Nogata K."/>
            <person name="Morishita T."/>
            <person name="Endo T."/>
            <person name="Shin-I T."/>
            <person name="Takeda H."/>
            <person name="Morishita S."/>
            <person name="Kohara Y."/>
        </authorList>
    </citation>
    <scope>NUCLEOTIDE SEQUENCE [LARGE SCALE GENOMIC DNA]</scope>
    <source>
        <strain>Hd-rR</strain>
    </source>
</reference>
<dbReference type="Gene3D" id="6.20.200.20">
    <property type="match status" value="1"/>
</dbReference>
<dbReference type="SUPFAM" id="SSF57603">
    <property type="entry name" value="FnI-like domain"/>
    <property type="match status" value="1"/>
</dbReference>
<evidence type="ECO:0000259" key="2">
    <source>
        <dbReference type="PROSITE" id="PS50184"/>
    </source>
</evidence>
<reference evidence="3" key="3">
    <citation type="submission" date="2025-08" db="UniProtKB">
        <authorList>
            <consortium name="Ensembl"/>
        </authorList>
    </citation>
    <scope>IDENTIFICATION</scope>
    <source>
        <strain evidence="3">HSOK</strain>
    </source>
</reference>
<dbReference type="PANTHER" id="PTHR24637:SF421">
    <property type="entry name" value="CUTICLE COLLAGEN DPY-2"/>
    <property type="match status" value="1"/>
</dbReference>
<dbReference type="InterPro" id="IPR001007">
    <property type="entry name" value="VWF_dom"/>
</dbReference>